<dbReference type="EMBL" id="JAAMPC010000013">
    <property type="protein sequence ID" value="KAG2271230.1"/>
    <property type="molecule type" value="Genomic_DNA"/>
</dbReference>
<proteinExistence type="predicted"/>
<protein>
    <submittedName>
        <fullName evidence="2">Uncharacterized protein</fullName>
    </submittedName>
</protein>
<evidence type="ECO:0000313" key="3">
    <source>
        <dbReference type="Proteomes" id="UP000886595"/>
    </source>
</evidence>
<comment type="caution">
    <text evidence="2">The sequence shown here is derived from an EMBL/GenBank/DDBJ whole genome shotgun (WGS) entry which is preliminary data.</text>
</comment>
<dbReference type="PANTHER" id="PTHR33974">
    <property type="entry name" value="VASCULAR-RELATED UNKNOWN PROTEIN 1-RELATED"/>
    <property type="match status" value="1"/>
</dbReference>
<name>A0A8X7U9G7_BRACI</name>
<gene>
    <name evidence="2" type="ORF">Bca52824_065785</name>
</gene>
<dbReference type="GO" id="GO:0010089">
    <property type="term" value="P:xylem development"/>
    <property type="evidence" value="ECO:0007669"/>
    <property type="project" value="InterPro"/>
</dbReference>
<dbReference type="InterPro" id="IPR039280">
    <property type="entry name" value="VUP"/>
</dbReference>
<dbReference type="AlphaFoldDB" id="A0A8X7U9G7"/>
<reference evidence="2 3" key="1">
    <citation type="submission" date="2020-02" db="EMBL/GenBank/DDBJ databases">
        <authorList>
            <person name="Ma Q."/>
            <person name="Huang Y."/>
            <person name="Song X."/>
            <person name="Pei D."/>
        </authorList>
    </citation>
    <scope>NUCLEOTIDE SEQUENCE [LARGE SCALE GENOMIC DNA]</scope>
    <source>
        <strain evidence="2">Sxm20200214</strain>
        <tissue evidence="2">Leaf</tissue>
    </source>
</reference>
<evidence type="ECO:0000313" key="2">
    <source>
        <dbReference type="EMBL" id="KAG2271230.1"/>
    </source>
</evidence>
<keyword evidence="3" id="KW-1185">Reference proteome</keyword>
<feature type="region of interest" description="Disordered" evidence="1">
    <location>
        <begin position="63"/>
        <end position="97"/>
    </location>
</feature>
<dbReference type="Proteomes" id="UP000886595">
    <property type="component" value="Unassembled WGS sequence"/>
</dbReference>
<organism evidence="2 3">
    <name type="scientific">Brassica carinata</name>
    <name type="common">Ethiopian mustard</name>
    <name type="synonym">Abyssinian cabbage</name>
    <dbReference type="NCBI Taxonomy" id="52824"/>
    <lineage>
        <taxon>Eukaryota</taxon>
        <taxon>Viridiplantae</taxon>
        <taxon>Streptophyta</taxon>
        <taxon>Embryophyta</taxon>
        <taxon>Tracheophyta</taxon>
        <taxon>Spermatophyta</taxon>
        <taxon>Magnoliopsida</taxon>
        <taxon>eudicotyledons</taxon>
        <taxon>Gunneridae</taxon>
        <taxon>Pentapetalae</taxon>
        <taxon>rosids</taxon>
        <taxon>malvids</taxon>
        <taxon>Brassicales</taxon>
        <taxon>Brassicaceae</taxon>
        <taxon>Brassiceae</taxon>
        <taxon>Brassica</taxon>
    </lineage>
</organism>
<feature type="compositionally biased region" description="Polar residues" evidence="1">
    <location>
        <begin position="65"/>
        <end position="91"/>
    </location>
</feature>
<accession>A0A8X7U9G7</accession>
<evidence type="ECO:0000256" key="1">
    <source>
        <dbReference type="SAM" id="MobiDB-lite"/>
    </source>
</evidence>
<dbReference type="PANTHER" id="PTHR33974:SF17">
    <property type="entry name" value="GENOME ASSEMBLY, CHROMOSOME: A05"/>
    <property type="match status" value="1"/>
</dbReference>
<dbReference type="OrthoDB" id="779856at2759"/>
<sequence length="130" mass="14544">MENSALSNVVRRTVISNQQRTIQEGLEESSWDMYVETEDGISHYEDSSMISDAASPIIYVEEDTASSPSNRTKGCSEMENNTTEGKTVNNSKTEEKGLNKKGIMNEEYCAELKKRGLCLVPLSMLYNYIG</sequence>
<dbReference type="GO" id="GO:0009825">
    <property type="term" value="P:multidimensional cell growth"/>
    <property type="evidence" value="ECO:0007669"/>
    <property type="project" value="TreeGrafter"/>
</dbReference>